<protein>
    <recommendedName>
        <fullName evidence="2">Tetratricopeptide repeat protein</fullName>
    </recommendedName>
</protein>
<dbReference type="EMBL" id="DTHJ01000143">
    <property type="protein sequence ID" value="HHS63349.1"/>
    <property type="molecule type" value="Genomic_DNA"/>
</dbReference>
<comment type="caution">
    <text evidence="1">The sequence shown here is derived from an EMBL/GenBank/DDBJ whole genome shotgun (WGS) entry which is preliminary data.</text>
</comment>
<reference evidence="1" key="1">
    <citation type="journal article" date="2020" name="mSystems">
        <title>Genome- and Community-Level Interaction Insights into Carbon Utilization and Element Cycling Functions of Hydrothermarchaeota in Hydrothermal Sediment.</title>
        <authorList>
            <person name="Zhou Z."/>
            <person name="Liu Y."/>
            <person name="Xu W."/>
            <person name="Pan J."/>
            <person name="Luo Z.H."/>
            <person name="Li M."/>
        </authorList>
    </citation>
    <scope>NUCLEOTIDE SEQUENCE [LARGE SCALE GENOMIC DNA]</scope>
    <source>
        <strain evidence="1">SpSt-783</strain>
    </source>
</reference>
<evidence type="ECO:0008006" key="2">
    <source>
        <dbReference type="Google" id="ProtNLM"/>
    </source>
</evidence>
<evidence type="ECO:0000313" key="1">
    <source>
        <dbReference type="EMBL" id="HHS63349.1"/>
    </source>
</evidence>
<organism evidence="1">
    <name type="scientific">candidate division WOR-3 bacterium</name>
    <dbReference type="NCBI Taxonomy" id="2052148"/>
    <lineage>
        <taxon>Bacteria</taxon>
        <taxon>Bacteria division WOR-3</taxon>
    </lineage>
</organism>
<gene>
    <name evidence="1" type="ORF">ENV70_07060</name>
</gene>
<dbReference type="AlphaFoldDB" id="A0A7C6ENN8"/>
<name>A0A7C6ENN8_UNCW3</name>
<sequence length="254" mass="29878">MIFFIFSQFFLAESLFFNKQYDLAVIEYKRLFFFDSSSQQDSRLRLHYTITLLKKDFLSGYEEIERLLNDFPELNTESRLLLTKELIDAGNYTLALDILKPIEDDTLKKKLLGFGYLFNHQYYNALNEFKTTDNNLAMEIEKYIKRPERSLTRAMLFSALVPGAGEVYAGDFKRGIQDFVLSFLSGFFVFKAIKNKEYVDAGIVFSFAFNRFYFGSISNAAGIVQKKTEKSEKEWLDYIKEKYYKEAIEEIIKY</sequence>
<accession>A0A7C6ENN8</accession>
<proteinExistence type="predicted"/>